<keyword evidence="2" id="KW-1185">Reference proteome</keyword>
<name>A0ABR4EGB4_9PEZI</name>
<organism evidence="1 2">
    <name type="scientific">Diaporthe vaccinii</name>
    <dbReference type="NCBI Taxonomy" id="105482"/>
    <lineage>
        <taxon>Eukaryota</taxon>
        <taxon>Fungi</taxon>
        <taxon>Dikarya</taxon>
        <taxon>Ascomycota</taxon>
        <taxon>Pezizomycotina</taxon>
        <taxon>Sordariomycetes</taxon>
        <taxon>Sordariomycetidae</taxon>
        <taxon>Diaporthales</taxon>
        <taxon>Diaporthaceae</taxon>
        <taxon>Diaporthe</taxon>
        <taxon>Diaporthe eres species complex</taxon>
    </lineage>
</organism>
<comment type="caution">
    <text evidence="1">The sequence shown here is derived from an EMBL/GenBank/DDBJ whole genome shotgun (WGS) entry which is preliminary data.</text>
</comment>
<reference evidence="1 2" key="1">
    <citation type="submission" date="2024-03" db="EMBL/GenBank/DDBJ databases">
        <title>A high-quality draft genome sequence of Diaporthe vaccinii, a causative agent of upright dieback and viscid rot disease in cranberry plants.</title>
        <authorList>
            <person name="Sarrasin M."/>
            <person name="Lang B.F."/>
            <person name="Burger G."/>
        </authorList>
    </citation>
    <scope>NUCLEOTIDE SEQUENCE [LARGE SCALE GENOMIC DNA]</scope>
    <source>
        <strain evidence="1 2">IS7</strain>
    </source>
</reference>
<protein>
    <submittedName>
        <fullName evidence="1">Uncharacterized protein</fullName>
    </submittedName>
</protein>
<dbReference type="Proteomes" id="UP001600888">
    <property type="component" value="Unassembled WGS sequence"/>
</dbReference>
<gene>
    <name evidence="1" type="ORF">FJTKL_11642</name>
</gene>
<sequence length="126" mass="13879">MRAVWVRSWIAQPHKVAASITPSILPGAHLTCFSQPILLHPPPLFRHPKGPRAPVTRSTASPNQTTASAAAYSSVAQLGPSTQPLFAVAVWRRILAPHTDCNVNRFSVRRRTLRWVSCLAFIRLAP</sequence>
<evidence type="ECO:0000313" key="2">
    <source>
        <dbReference type="Proteomes" id="UP001600888"/>
    </source>
</evidence>
<accession>A0ABR4EGB4</accession>
<evidence type="ECO:0000313" key="1">
    <source>
        <dbReference type="EMBL" id="KAL2281489.1"/>
    </source>
</evidence>
<dbReference type="EMBL" id="JBAWTH010000057">
    <property type="protein sequence ID" value="KAL2281489.1"/>
    <property type="molecule type" value="Genomic_DNA"/>
</dbReference>
<proteinExistence type="predicted"/>